<organism evidence="2 3">
    <name type="scientific">Callosobruchus maculatus</name>
    <name type="common">Southern cowpea weevil</name>
    <name type="synonym">Pulse bruchid</name>
    <dbReference type="NCBI Taxonomy" id="64391"/>
    <lineage>
        <taxon>Eukaryota</taxon>
        <taxon>Metazoa</taxon>
        <taxon>Ecdysozoa</taxon>
        <taxon>Arthropoda</taxon>
        <taxon>Hexapoda</taxon>
        <taxon>Insecta</taxon>
        <taxon>Pterygota</taxon>
        <taxon>Neoptera</taxon>
        <taxon>Endopterygota</taxon>
        <taxon>Coleoptera</taxon>
        <taxon>Polyphaga</taxon>
        <taxon>Cucujiformia</taxon>
        <taxon>Chrysomeloidea</taxon>
        <taxon>Chrysomelidae</taxon>
        <taxon>Bruchinae</taxon>
        <taxon>Bruchini</taxon>
        <taxon>Callosobruchus</taxon>
    </lineage>
</organism>
<evidence type="ECO:0000256" key="1">
    <source>
        <dbReference type="SAM" id="MobiDB-lite"/>
    </source>
</evidence>
<dbReference type="Proteomes" id="UP000410492">
    <property type="component" value="Unassembled WGS sequence"/>
</dbReference>
<name>A0A653DC43_CALMS</name>
<feature type="region of interest" description="Disordered" evidence="1">
    <location>
        <begin position="189"/>
        <end position="232"/>
    </location>
</feature>
<dbReference type="AlphaFoldDB" id="A0A653DC43"/>
<sequence length="692" mass="80210">MEDVPQINLDHLEENRKIMNVITKWIQGKVDKNKWESLKHQLEDISIQLSEDRSEQKCFIKCFCGIVITISKFGKKERWIYSNFHSHMSRHLKDSIKNEKKRCQTSLLTNFLSISNETKSKESEINILDNKIIKTADSKKLEYKNSVGFRVENGEQYDHEFQMLESTEDNSQNGADLSINQAKSYSSNIEEGLEQPKEGEEESNETECFKDMTKNRQGNNEENLEPKPKGETWNEIEHNMKTKDQTGTNLLKWKSFKYQRSERLIRKREKLSLSGDQSRITDYLEVVEKISEAVNKMESAESRAFLSGIKISDQCLASQDKDTVLSNFLHKLLTIAKENSKHKRNEYSDFIKKVGIYLLRTGGRLLYETLQSNLKNILPSISSLNRFSKETNENIMTEAAFDFAGLEKYCDQRNIPKVVWICEDGTRITGKREYDKRTNCVVGFVLPLKNGVPQANKYFADSEENIVSYFENSTPKATIAYLIIAQPLSANVPPYVLCAFGTDNKFNHNDVLQRWEFIKVEAAKFNIRILGFSSDGDTRLLKAMRIASSLPNENSNHYNWPWFAMDMKNEEIYVQDTTHILTKLRTRLLKFGIQLPIGKYFISVNHLHELIKGCSKGLHRLTNWHLRAEDKMNFSAAEKICSIAVMDHLKEIPNAEGTSSYLKLMRYMIDSFLDQNTCLESKIYMSWYSVFF</sequence>
<dbReference type="EMBL" id="CAACVG010011201">
    <property type="protein sequence ID" value="VEN57573.1"/>
    <property type="molecule type" value="Genomic_DNA"/>
</dbReference>
<dbReference type="OrthoDB" id="10064970at2759"/>
<dbReference type="PANTHER" id="PTHR33173:SF2">
    <property type="entry name" value="MYND-TYPE DOMAIN-CONTAINING PROTEIN"/>
    <property type="match status" value="1"/>
</dbReference>
<reference evidence="2 3" key="1">
    <citation type="submission" date="2019-01" db="EMBL/GenBank/DDBJ databases">
        <authorList>
            <person name="Sayadi A."/>
        </authorList>
    </citation>
    <scope>NUCLEOTIDE SEQUENCE [LARGE SCALE GENOMIC DNA]</scope>
</reference>
<dbReference type="PANTHER" id="PTHR33173">
    <property type="match status" value="1"/>
</dbReference>
<accession>A0A653DC43</accession>
<evidence type="ECO:0000313" key="3">
    <source>
        <dbReference type="Proteomes" id="UP000410492"/>
    </source>
</evidence>
<keyword evidence="3" id="KW-1185">Reference proteome</keyword>
<protein>
    <submittedName>
        <fullName evidence="2">Uncharacterized protein</fullName>
    </submittedName>
</protein>
<proteinExistence type="predicted"/>
<evidence type="ECO:0000313" key="2">
    <source>
        <dbReference type="EMBL" id="VEN57573.1"/>
    </source>
</evidence>
<gene>
    <name evidence="2" type="ORF">CALMAC_LOCUS16169</name>
</gene>